<sequence>MARFKIPGSFAVDRVDLTTREIAYGKQWGWLDDSAIVQICMRKLQAGRPLLDVEERWALALPEEIRSGNLPDLSSEDLSDSSELSAVWIYLSLAWLHQSGLSEQQLFNVIEDLYSDFEYPQEMEGFVKYMPPPPGGKGGISGMAERLEAFLRHSEDLYRQR</sequence>
<dbReference type="RefSeq" id="WP_396685905.1">
    <property type="nucleotide sequence ID" value="NZ_JBIRPU010000048.1"/>
</dbReference>
<protein>
    <submittedName>
        <fullName evidence="1">DUF2247 family protein</fullName>
    </submittedName>
</protein>
<keyword evidence="2" id="KW-1185">Reference proteome</keyword>
<dbReference type="EMBL" id="JBIRPU010000048">
    <property type="protein sequence ID" value="MFI0797150.1"/>
    <property type="molecule type" value="Genomic_DNA"/>
</dbReference>
<dbReference type="Pfam" id="PF10004">
    <property type="entry name" value="DUF2247"/>
    <property type="match status" value="1"/>
</dbReference>
<gene>
    <name evidence="1" type="ORF">ACH4OY_31395</name>
</gene>
<evidence type="ECO:0000313" key="2">
    <source>
        <dbReference type="Proteomes" id="UP001611075"/>
    </source>
</evidence>
<comment type="caution">
    <text evidence="1">The sequence shown here is derived from an EMBL/GenBank/DDBJ whole genome shotgun (WGS) entry which is preliminary data.</text>
</comment>
<name>A0ABW7STV1_9ACTN</name>
<accession>A0ABW7STV1</accession>
<evidence type="ECO:0000313" key="1">
    <source>
        <dbReference type="EMBL" id="MFI0797150.1"/>
    </source>
</evidence>
<organism evidence="1 2">
    <name type="scientific">Micromonospora rubida</name>
    <dbReference type="NCBI Taxonomy" id="2697657"/>
    <lineage>
        <taxon>Bacteria</taxon>
        <taxon>Bacillati</taxon>
        <taxon>Actinomycetota</taxon>
        <taxon>Actinomycetes</taxon>
        <taxon>Micromonosporales</taxon>
        <taxon>Micromonosporaceae</taxon>
        <taxon>Micromonospora</taxon>
    </lineage>
</organism>
<dbReference type="InterPro" id="IPR016630">
    <property type="entry name" value="UCP015278"/>
</dbReference>
<dbReference type="Proteomes" id="UP001611075">
    <property type="component" value="Unassembled WGS sequence"/>
</dbReference>
<proteinExistence type="predicted"/>
<reference evidence="1 2" key="1">
    <citation type="submission" date="2024-10" db="EMBL/GenBank/DDBJ databases">
        <title>The Natural Products Discovery Center: Release of the First 8490 Sequenced Strains for Exploring Actinobacteria Biosynthetic Diversity.</title>
        <authorList>
            <person name="Kalkreuter E."/>
            <person name="Kautsar S.A."/>
            <person name="Yang D."/>
            <person name="Bader C.D."/>
            <person name="Teijaro C.N."/>
            <person name="Fluegel L."/>
            <person name="Davis C.M."/>
            <person name="Simpson J.R."/>
            <person name="Lauterbach L."/>
            <person name="Steele A.D."/>
            <person name="Gui C."/>
            <person name="Meng S."/>
            <person name="Li G."/>
            <person name="Viehrig K."/>
            <person name="Ye F."/>
            <person name="Su P."/>
            <person name="Kiefer A.F."/>
            <person name="Nichols A."/>
            <person name="Cepeda A.J."/>
            <person name="Yan W."/>
            <person name="Fan B."/>
            <person name="Jiang Y."/>
            <person name="Adhikari A."/>
            <person name="Zheng C.-J."/>
            <person name="Schuster L."/>
            <person name="Cowan T.M."/>
            <person name="Smanski M.J."/>
            <person name="Chevrette M.G."/>
            <person name="De Carvalho L.P.S."/>
            <person name="Shen B."/>
        </authorList>
    </citation>
    <scope>NUCLEOTIDE SEQUENCE [LARGE SCALE GENOMIC DNA]</scope>
    <source>
        <strain evidence="1 2">NPDC021253</strain>
    </source>
</reference>